<evidence type="ECO:0000256" key="7">
    <source>
        <dbReference type="ARBA" id="ARBA00024211"/>
    </source>
</evidence>
<keyword evidence="10" id="KW-1185">Reference proteome</keyword>
<keyword evidence="4" id="KW-0132">Cell division</keyword>
<dbReference type="Pfam" id="PF06136">
    <property type="entry name" value="SOK"/>
    <property type="match status" value="1"/>
</dbReference>
<evidence type="ECO:0000256" key="3">
    <source>
        <dbReference type="ARBA" id="ARBA00022475"/>
    </source>
</evidence>
<comment type="similarity">
    <text evidence="7">Belongs to the SOSEKI family.</text>
</comment>
<evidence type="ECO:0000313" key="9">
    <source>
        <dbReference type="EMBL" id="KVG27377.1"/>
    </source>
</evidence>
<evidence type="ECO:0000256" key="1">
    <source>
        <dbReference type="ARBA" id="ARBA00004413"/>
    </source>
</evidence>
<evidence type="ECO:0000259" key="8">
    <source>
        <dbReference type="Pfam" id="PF06136"/>
    </source>
</evidence>
<dbReference type="GO" id="GO:0005886">
    <property type="term" value="C:plasma membrane"/>
    <property type="evidence" value="ECO:0007669"/>
    <property type="project" value="UniProtKB-SubCell"/>
</dbReference>
<feature type="domain" description="SOSEKI DIX-like" evidence="8">
    <location>
        <begin position="34"/>
        <end position="89"/>
    </location>
</feature>
<keyword evidence="2" id="KW-0217">Developmental protein</keyword>
<dbReference type="InterPro" id="IPR010369">
    <property type="entry name" value="SOK"/>
</dbReference>
<dbReference type="PANTHER" id="PTHR31083">
    <property type="entry name" value="UPSTREAM OF FLC PROTEIN (DUF966)"/>
    <property type="match status" value="1"/>
</dbReference>
<dbReference type="Gramene" id="KVG27377">
    <property type="protein sequence ID" value="KVG27377"/>
    <property type="gene ID" value="Ccrd_026501"/>
</dbReference>
<dbReference type="OMA" id="MAEAFSW"/>
<dbReference type="GO" id="GO:0051258">
    <property type="term" value="P:protein polymerization"/>
    <property type="evidence" value="ECO:0007669"/>
    <property type="project" value="UniProtKB-ARBA"/>
</dbReference>
<evidence type="ECO:0000256" key="2">
    <source>
        <dbReference type="ARBA" id="ARBA00022473"/>
    </source>
</evidence>
<name>A0A103P9Y2_CYNCS</name>
<organism evidence="9 10">
    <name type="scientific">Cynara cardunculus var. scolymus</name>
    <name type="common">Globe artichoke</name>
    <name type="synonym">Cynara scolymus</name>
    <dbReference type="NCBI Taxonomy" id="59895"/>
    <lineage>
        <taxon>Eukaryota</taxon>
        <taxon>Viridiplantae</taxon>
        <taxon>Streptophyta</taxon>
        <taxon>Embryophyta</taxon>
        <taxon>Tracheophyta</taxon>
        <taxon>Spermatophyta</taxon>
        <taxon>Magnoliopsida</taxon>
        <taxon>eudicotyledons</taxon>
        <taxon>Gunneridae</taxon>
        <taxon>Pentapetalae</taxon>
        <taxon>asterids</taxon>
        <taxon>campanulids</taxon>
        <taxon>Asterales</taxon>
        <taxon>Asteraceae</taxon>
        <taxon>Carduoideae</taxon>
        <taxon>Cardueae</taxon>
        <taxon>Carduinae</taxon>
        <taxon>Cynara</taxon>
    </lineage>
</organism>
<keyword evidence="3" id="KW-1003">Cell membrane</keyword>
<dbReference type="InterPro" id="IPR048351">
    <property type="entry name" value="SOK_DIX"/>
</dbReference>
<evidence type="ECO:0000256" key="6">
    <source>
        <dbReference type="ARBA" id="ARBA00023306"/>
    </source>
</evidence>
<evidence type="ECO:0000313" key="10">
    <source>
        <dbReference type="Proteomes" id="UP000243975"/>
    </source>
</evidence>
<protein>
    <recommendedName>
        <fullName evidence="8">SOSEKI DIX-like domain-containing protein</fullName>
    </recommendedName>
</protein>
<dbReference type="AlphaFoldDB" id="A0A103P9Y2"/>
<gene>
    <name evidence="9" type="ORF">Ccrd_026501</name>
</gene>
<keyword evidence="6" id="KW-0131">Cell cycle</keyword>
<evidence type="ECO:0000256" key="4">
    <source>
        <dbReference type="ARBA" id="ARBA00022618"/>
    </source>
</evidence>
<accession>A0A103P9Y2</accession>
<reference evidence="9 10" key="1">
    <citation type="journal article" date="2016" name="Sci. Rep.">
        <title>The genome sequence of the outbreeding globe artichoke constructed de novo incorporating a phase-aware low-pass sequencing strategy of F1 progeny.</title>
        <authorList>
            <person name="Scaglione D."/>
            <person name="Reyes-Chin-Wo S."/>
            <person name="Acquadro A."/>
            <person name="Froenicke L."/>
            <person name="Portis E."/>
            <person name="Beitel C."/>
            <person name="Tirone M."/>
            <person name="Mauro R."/>
            <person name="Lo Monaco A."/>
            <person name="Mauromicale G."/>
            <person name="Faccioli P."/>
            <person name="Cattivelli L."/>
            <person name="Rieseberg L."/>
            <person name="Michelmore R."/>
            <person name="Lanteri S."/>
        </authorList>
    </citation>
    <scope>NUCLEOTIDE SEQUENCE [LARGE SCALE GENOMIC DNA]</scope>
    <source>
        <strain evidence="9">2C</strain>
    </source>
</reference>
<dbReference type="PANTHER" id="PTHR31083:SF5">
    <property type="entry name" value="PROTEIN SOSEKI 1"/>
    <property type="match status" value="1"/>
</dbReference>
<comment type="subcellular location">
    <subcellularLocation>
        <location evidence="1">Cell membrane</location>
        <topology evidence="1">Peripheral membrane protein</topology>
        <orientation evidence="1">Cytoplasmic side</orientation>
    </subcellularLocation>
</comment>
<keyword evidence="5" id="KW-0472">Membrane</keyword>
<dbReference type="EMBL" id="LEKV01008358">
    <property type="protein sequence ID" value="KVG27377.1"/>
    <property type="molecule type" value="Genomic_DNA"/>
</dbReference>
<sequence length="90" mass="10524">MEELQAFAKERSFKRKLMVAQVGSRDGGGQVRRVHIVYFLSRNGCTEHPHLFRVHHLSRNGVRLRDVKSWLSELRGNNMPEGFAWSYKRA</sequence>
<evidence type="ECO:0000256" key="5">
    <source>
        <dbReference type="ARBA" id="ARBA00023136"/>
    </source>
</evidence>
<dbReference type="STRING" id="59895.A0A103P9Y2"/>
<comment type="caution">
    <text evidence="9">The sequence shown here is derived from an EMBL/GenBank/DDBJ whole genome shotgun (WGS) entry which is preliminary data.</text>
</comment>
<dbReference type="Proteomes" id="UP000243975">
    <property type="component" value="Unassembled WGS sequence"/>
</dbReference>
<dbReference type="GO" id="GO:0051301">
    <property type="term" value="P:cell division"/>
    <property type="evidence" value="ECO:0007669"/>
    <property type="project" value="UniProtKB-KW"/>
</dbReference>
<proteinExistence type="inferred from homology"/>